<reference evidence="6" key="1">
    <citation type="journal article" date="2023" name="Front. Mar. Sci.">
        <title>A new Merluccius polli reference genome to investigate the effects of global change in West African waters.</title>
        <authorList>
            <person name="Mateo J.L."/>
            <person name="Blanco-Fernandez C."/>
            <person name="Garcia-Vazquez E."/>
            <person name="Machado-Schiaffino G."/>
        </authorList>
    </citation>
    <scope>NUCLEOTIDE SEQUENCE</scope>
    <source>
        <strain evidence="6">C29</strain>
        <tissue evidence="6">Fin</tissue>
    </source>
</reference>
<evidence type="ECO:0000256" key="1">
    <source>
        <dbReference type="ARBA" id="ARBA00004613"/>
    </source>
</evidence>
<dbReference type="Proteomes" id="UP001174136">
    <property type="component" value="Unassembled WGS sequence"/>
</dbReference>
<dbReference type="EMBL" id="JAOPHQ010000064">
    <property type="protein sequence ID" value="KAK0155922.1"/>
    <property type="molecule type" value="Genomic_DNA"/>
</dbReference>
<dbReference type="InterPro" id="IPR036444">
    <property type="entry name" value="PLipase_A2_dom_sf"/>
</dbReference>
<dbReference type="PANTHER" id="PTHR12253">
    <property type="entry name" value="RH14732P"/>
    <property type="match status" value="1"/>
</dbReference>
<proteinExistence type="predicted"/>
<protein>
    <submittedName>
        <fullName evidence="6">Group 3 secretory phospholipase A2</fullName>
    </submittedName>
</protein>
<keyword evidence="7" id="KW-1185">Reference proteome</keyword>
<dbReference type="Pfam" id="PF05826">
    <property type="entry name" value="Phospholip_A2_2"/>
    <property type="match status" value="1"/>
</dbReference>
<keyword evidence="2" id="KW-0964">Secreted</keyword>
<name>A0AA47NBD6_MERPO</name>
<comment type="caution">
    <text evidence="6">The sequence shown here is derived from an EMBL/GenBank/DDBJ whole genome shotgun (WGS) entry which is preliminary data.</text>
</comment>
<feature type="chain" id="PRO_5041357847" evidence="4">
    <location>
        <begin position="25"/>
        <end position="714"/>
    </location>
</feature>
<dbReference type="InterPro" id="IPR016090">
    <property type="entry name" value="PLA2-like_dom"/>
</dbReference>
<feature type="domain" description="Phospholipase A2-like central" evidence="5">
    <location>
        <begin position="164"/>
        <end position="257"/>
    </location>
</feature>
<sequence length="714" mass="78773">MLHQILLWTLSVVLVLSVPSGSSGAQDGVVTSTRFCPTLRSGTPMGGRATTRRLTFLQRAPQGDLLTLYRTEWTGDDRLVGCSVSTDPVVTGRYLSLCEERDTQDAAIISLDISTLLLLLRSLGDDHPCTPDEGDRQRDPSVGLTTPTSTKSGGKSRRKRTWYFPGTLWCGTGSIANEYSQLGMFESADKCCREHDHCLHTIPSFTVNYGTLNANPFTVSHCDCDHRFRQCLVGVNDTIANMVGYSFFDIFKVPCFNLIQQRQCTKMSWYGRCKASKKSLYAVFQNPSSYSTFDVTSNPAAVSSDGNKLTCTEGCPVTNPKRRPNLKRMSDPTPPRCRPRQRAAEACRKSRKQDAMASVQMQQTTSVAHSTPVTSKMPRITAQLRPTGVVSGLVVSSSKKNGTGLGVAYASLATSKAITRMTTSSTRSTTPVLHAKVFNPPVVVTTITPERHKNTQRKHRGCSTGMSVIRGSGNHPWREPCLKEKTAMPHRTATTMPLTDESGLPRQPTVEKQRPNSRGAAAASTPRETTPGIPGKIPDIKMSGILTETADAFWDSGNSPRHANKAQPSLAGAVKTLRNLSHCTVLNILDECKYRIPALEKKYGLQNMESKTIYHCDCISRLTIEIEHIQPTRTILSLLVDFVSSRCFHLPMKKCHRKRCIGYFSQAPAAFQGLKQKVEKDTAAKKAFLQDTKTDIPVRFYKRCLRTTAPRITG</sequence>
<dbReference type="GO" id="GO:0005576">
    <property type="term" value="C:extracellular region"/>
    <property type="evidence" value="ECO:0007669"/>
    <property type="project" value="UniProtKB-SubCell"/>
</dbReference>
<dbReference type="GO" id="GO:0006644">
    <property type="term" value="P:phospholipid metabolic process"/>
    <property type="evidence" value="ECO:0007669"/>
    <property type="project" value="InterPro"/>
</dbReference>
<evidence type="ECO:0000313" key="6">
    <source>
        <dbReference type="EMBL" id="KAK0155922.1"/>
    </source>
</evidence>
<feature type="region of interest" description="Disordered" evidence="3">
    <location>
        <begin position="494"/>
        <end position="540"/>
    </location>
</feature>
<feature type="region of interest" description="Disordered" evidence="3">
    <location>
        <begin position="451"/>
        <end position="477"/>
    </location>
</feature>
<feature type="signal peptide" evidence="4">
    <location>
        <begin position="1"/>
        <end position="24"/>
    </location>
</feature>
<comment type="subcellular location">
    <subcellularLocation>
        <location evidence="1">Secreted</location>
    </subcellularLocation>
</comment>
<evidence type="ECO:0000313" key="7">
    <source>
        <dbReference type="Proteomes" id="UP001174136"/>
    </source>
</evidence>
<evidence type="ECO:0000256" key="2">
    <source>
        <dbReference type="ARBA" id="ARBA00022525"/>
    </source>
</evidence>
<dbReference type="SUPFAM" id="SSF48619">
    <property type="entry name" value="Phospholipase A2, PLA2"/>
    <property type="match status" value="1"/>
</dbReference>
<dbReference type="CDD" id="cd04704">
    <property type="entry name" value="PLA2_bee_venom_like"/>
    <property type="match status" value="1"/>
</dbReference>
<dbReference type="InterPro" id="IPR033113">
    <property type="entry name" value="PLA2_histidine"/>
</dbReference>
<dbReference type="AlphaFoldDB" id="A0AA47NBD6"/>
<dbReference type="GO" id="GO:0004623">
    <property type="term" value="F:phospholipase A2 activity"/>
    <property type="evidence" value="ECO:0007669"/>
    <property type="project" value="InterPro"/>
</dbReference>
<accession>A0AA47NBD6</accession>
<evidence type="ECO:0000256" key="4">
    <source>
        <dbReference type="SAM" id="SignalP"/>
    </source>
</evidence>
<feature type="region of interest" description="Disordered" evidence="3">
    <location>
        <begin position="320"/>
        <end position="341"/>
    </location>
</feature>
<organism evidence="6 7">
    <name type="scientific">Merluccius polli</name>
    <name type="common">Benguela hake</name>
    <name type="synonym">Merluccius cadenati</name>
    <dbReference type="NCBI Taxonomy" id="89951"/>
    <lineage>
        <taxon>Eukaryota</taxon>
        <taxon>Metazoa</taxon>
        <taxon>Chordata</taxon>
        <taxon>Craniata</taxon>
        <taxon>Vertebrata</taxon>
        <taxon>Euteleostomi</taxon>
        <taxon>Actinopterygii</taxon>
        <taxon>Neopterygii</taxon>
        <taxon>Teleostei</taxon>
        <taxon>Neoteleostei</taxon>
        <taxon>Acanthomorphata</taxon>
        <taxon>Zeiogadaria</taxon>
        <taxon>Gadariae</taxon>
        <taxon>Gadiformes</taxon>
        <taxon>Gadoidei</taxon>
        <taxon>Merlucciidae</taxon>
        <taxon>Merluccius</taxon>
    </lineage>
</organism>
<gene>
    <name evidence="6" type="primary">PLA2G3_0</name>
    <name evidence="6" type="ORF">N1851_001549</name>
</gene>
<dbReference type="Gene3D" id="1.20.90.10">
    <property type="entry name" value="Phospholipase A2 domain"/>
    <property type="match status" value="2"/>
</dbReference>
<dbReference type="GO" id="GO:0050482">
    <property type="term" value="P:arachidonate secretion"/>
    <property type="evidence" value="ECO:0007669"/>
    <property type="project" value="InterPro"/>
</dbReference>
<keyword evidence="4" id="KW-0732">Signal</keyword>
<feature type="compositionally biased region" description="Basic and acidic residues" evidence="3">
    <location>
        <begin position="129"/>
        <end position="139"/>
    </location>
</feature>
<feature type="region of interest" description="Disordered" evidence="3">
    <location>
        <begin position="129"/>
        <end position="158"/>
    </location>
</feature>
<dbReference type="PROSITE" id="PS00118">
    <property type="entry name" value="PA2_HIS"/>
    <property type="match status" value="1"/>
</dbReference>
<evidence type="ECO:0000256" key="3">
    <source>
        <dbReference type="SAM" id="MobiDB-lite"/>
    </source>
</evidence>
<evidence type="ECO:0000259" key="5">
    <source>
        <dbReference type="Pfam" id="PF05826"/>
    </source>
</evidence>